<sequence>MVAILSSPRYLARFRDFLTEERPPSIPTLTHYLNACKALKAIQYANALVRLSIDVPTAGIKQSSPIGIVESLALEKRVQDALIALTADELPAFITANCINITSKVVEKRIRGTLPGRFRGTADALAKVFCLTDPSRPDSPIIFASEEFYRTTQYDSSDREDGSDKYRREAKSEFQELGELFSPKELRNVDEHGGSLFQPVLDAGGAPG</sequence>
<comment type="caution">
    <text evidence="1">The sequence shown here is derived from an EMBL/GenBank/DDBJ whole genome shotgun (WGS) entry which is preliminary data.</text>
</comment>
<organism evidence="1 2">
    <name type="scientific">Aspergillus melleus</name>
    <dbReference type="NCBI Taxonomy" id="138277"/>
    <lineage>
        <taxon>Eukaryota</taxon>
        <taxon>Fungi</taxon>
        <taxon>Dikarya</taxon>
        <taxon>Ascomycota</taxon>
        <taxon>Pezizomycotina</taxon>
        <taxon>Eurotiomycetes</taxon>
        <taxon>Eurotiomycetidae</taxon>
        <taxon>Eurotiales</taxon>
        <taxon>Aspergillaceae</taxon>
        <taxon>Aspergillus</taxon>
        <taxon>Aspergillus subgen. Circumdati</taxon>
    </lineage>
</organism>
<proteinExistence type="predicted"/>
<name>A0ACC3B6R9_9EURO</name>
<keyword evidence="2" id="KW-1185">Reference proteome</keyword>
<dbReference type="Proteomes" id="UP001177260">
    <property type="component" value="Unassembled WGS sequence"/>
</dbReference>
<evidence type="ECO:0000313" key="2">
    <source>
        <dbReference type="Proteomes" id="UP001177260"/>
    </source>
</evidence>
<evidence type="ECO:0000313" key="1">
    <source>
        <dbReference type="EMBL" id="KAK1146141.1"/>
    </source>
</evidence>
<reference evidence="1 2" key="1">
    <citation type="journal article" date="2023" name="ACS Omega">
        <title>Identification of the Neoaspergillic Acid Biosynthesis Gene Cluster by Establishing an In Vitro CRISPR-Ribonucleoprotein Genetic System in Aspergillus melleus.</title>
        <authorList>
            <person name="Yuan B."/>
            <person name="Grau M.F."/>
            <person name="Murata R.M."/>
            <person name="Torok T."/>
            <person name="Venkateswaran K."/>
            <person name="Stajich J.E."/>
            <person name="Wang C.C.C."/>
        </authorList>
    </citation>
    <scope>NUCLEOTIDE SEQUENCE [LARGE SCALE GENOMIC DNA]</scope>
    <source>
        <strain evidence="1 2">IMV 1140</strain>
    </source>
</reference>
<dbReference type="EMBL" id="JAOPJF010000019">
    <property type="protein sequence ID" value="KAK1146141.1"/>
    <property type="molecule type" value="Genomic_DNA"/>
</dbReference>
<protein>
    <submittedName>
        <fullName evidence="1">Uncharacterized protein</fullName>
    </submittedName>
</protein>
<accession>A0ACC3B6R9</accession>
<gene>
    <name evidence="1" type="ORF">N8T08_003230</name>
</gene>